<dbReference type="EMBL" id="LQPC01000028">
    <property type="protein sequence ID" value="ORV88587.1"/>
    <property type="molecule type" value="Genomic_DNA"/>
</dbReference>
<name>A0A1X1WPQ0_MYCIR</name>
<accession>A0A1X1WPQ0</accession>
<sequence length="73" mass="7947">MSARCFFVPDSPGGKEFVPTDWARGPWGATISGNYVGGLLGHVIERDASPRLATSNLEIIRAAFSRRRPDADE</sequence>
<dbReference type="Proteomes" id="UP000193622">
    <property type="component" value="Unassembled WGS sequence"/>
</dbReference>
<proteinExistence type="predicted"/>
<dbReference type="AlphaFoldDB" id="A0A1X1WPQ0"/>
<evidence type="ECO:0000313" key="1">
    <source>
        <dbReference type="EMBL" id="ORV88587.1"/>
    </source>
</evidence>
<organism evidence="1 2">
    <name type="scientific">Mycolicibacterium iranicum</name>
    <name type="common">Mycobacterium iranicum</name>
    <dbReference type="NCBI Taxonomy" id="912594"/>
    <lineage>
        <taxon>Bacteria</taxon>
        <taxon>Bacillati</taxon>
        <taxon>Actinomycetota</taxon>
        <taxon>Actinomycetes</taxon>
        <taxon>Mycobacteriales</taxon>
        <taxon>Mycobacteriaceae</taxon>
        <taxon>Mycolicibacterium</taxon>
    </lineage>
</organism>
<evidence type="ECO:0000313" key="2">
    <source>
        <dbReference type="Proteomes" id="UP000193622"/>
    </source>
</evidence>
<protein>
    <submittedName>
        <fullName evidence="1">Uncharacterized protein</fullName>
    </submittedName>
</protein>
<gene>
    <name evidence="1" type="ORF">AWC12_11770</name>
</gene>
<comment type="caution">
    <text evidence="1">The sequence shown here is derived from an EMBL/GenBank/DDBJ whole genome shotgun (WGS) entry which is preliminary data.</text>
</comment>
<reference evidence="1 2" key="1">
    <citation type="submission" date="2016-01" db="EMBL/GenBank/DDBJ databases">
        <title>The new phylogeny of the genus Mycobacterium.</title>
        <authorList>
            <person name="Tarcisio F."/>
            <person name="Conor M."/>
            <person name="Antonella G."/>
            <person name="Elisabetta G."/>
            <person name="Giulia F.S."/>
            <person name="Sara T."/>
            <person name="Anna F."/>
            <person name="Clotilde B."/>
            <person name="Roberto B."/>
            <person name="Veronica D.S."/>
            <person name="Fabio R."/>
            <person name="Monica P."/>
            <person name="Olivier J."/>
            <person name="Enrico T."/>
            <person name="Nicola S."/>
        </authorList>
    </citation>
    <scope>NUCLEOTIDE SEQUENCE [LARGE SCALE GENOMIC DNA]</scope>
    <source>
        <strain evidence="1 2">DSM 45541</strain>
    </source>
</reference>